<evidence type="ECO:0000313" key="3">
    <source>
        <dbReference type="Proteomes" id="UP000011087"/>
    </source>
</evidence>
<keyword evidence="3" id="KW-1185">Reference proteome</keyword>
<accession>L1J2Y8</accession>
<dbReference type="PaxDb" id="55529-EKX42866"/>
<dbReference type="OrthoDB" id="10548616at2759"/>
<dbReference type="KEGG" id="gtt:GUITHDRAFT_153462"/>
<dbReference type="GeneID" id="17299433"/>
<dbReference type="EnsemblProtists" id="EKX42866">
    <property type="protein sequence ID" value="EKX42866"/>
    <property type="gene ID" value="GUITHDRAFT_153462"/>
</dbReference>
<protein>
    <submittedName>
        <fullName evidence="1 2">Uncharacterized protein</fullName>
    </submittedName>
</protein>
<reference evidence="1 3" key="1">
    <citation type="journal article" date="2012" name="Nature">
        <title>Algal genomes reveal evolutionary mosaicism and the fate of nucleomorphs.</title>
        <authorList>
            <consortium name="DOE Joint Genome Institute"/>
            <person name="Curtis B.A."/>
            <person name="Tanifuji G."/>
            <person name="Burki F."/>
            <person name="Gruber A."/>
            <person name="Irimia M."/>
            <person name="Maruyama S."/>
            <person name="Arias M.C."/>
            <person name="Ball S.G."/>
            <person name="Gile G.H."/>
            <person name="Hirakawa Y."/>
            <person name="Hopkins J.F."/>
            <person name="Kuo A."/>
            <person name="Rensing S.A."/>
            <person name="Schmutz J."/>
            <person name="Symeonidi A."/>
            <person name="Elias M."/>
            <person name="Eveleigh R.J."/>
            <person name="Herman E.K."/>
            <person name="Klute M.J."/>
            <person name="Nakayama T."/>
            <person name="Obornik M."/>
            <person name="Reyes-Prieto A."/>
            <person name="Armbrust E.V."/>
            <person name="Aves S.J."/>
            <person name="Beiko R.G."/>
            <person name="Coutinho P."/>
            <person name="Dacks J.B."/>
            <person name="Durnford D.G."/>
            <person name="Fast N.M."/>
            <person name="Green B.R."/>
            <person name="Grisdale C.J."/>
            <person name="Hempel F."/>
            <person name="Henrissat B."/>
            <person name="Hoppner M.P."/>
            <person name="Ishida K."/>
            <person name="Kim E."/>
            <person name="Koreny L."/>
            <person name="Kroth P.G."/>
            <person name="Liu Y."/>
            <person name="Malik S.B."/>
            <person name="Maier U.G."/>
            <person name="McRose D."/>
            <person name="Mock T."/>
            <person name="Neilson J.A."/>
            <person name="Onodera N.T."/>
            <person name="Poole A.M."/>
            <person name="Pritham E.J."/>
            <person name="Richards T.A."/>
            <person name="Rocap G."/>
            <person name="Roy S.W."/>
            <person name="Sarai C."/>
            <person name="Schaack S."/>
            <person name="Shirato S."/>
            <person name="Slamovits C.H."/>
            <person name="Spencer D.F."/>
            <person name="Suzuki S."/>
            <person name="Worden A.Z."/>
            <person name="Zauner S."/>
            <person name="Barry K."/>
            <person name="Bell C."/>
            <person name="Bharti A.K."/>
            <person name="Crow J.A."/>
            <person name="Grimwood J."/>
            <person name="Kramer R."/>
            <person name="Lindquist E."/>
            <person name="Lucas S."/>
            <person name="Salamov A."/>
            <person name="McFadden G.I."/>
            <person name="Lane C.E."/>
            <person name="Keeling P.J."/>
            <person name="Gray M.W."/>
            <person name="Grigoriev I.V."/>
            <person name="Archibald J.M."/>
        </authorList>
    </citation>
    <scope>NUCLEOTIDE SEQUENCE</scope>
    <source>
        <strain evidence="1 3">CCMP2712</strain>
    </source>
</reference>
<dbReference type="Proteomes" id="UP000011087">
    <property type="component" value="Unassembled WGS sequence"/>
</dbReference>
<evidence type="ECO:0000313" key="1">
    <source>
        <dbReference type="EMBL" id="EKX42866.1"/>
    </source>
</evidence>
<organism evidence="1">
    <name type="scientific">Guillardia theta (strain CCMP2712)</name>
    <name type="common">Cryptophyte</name>
    <dbReference type="NCBI Taxonomy" id="905079"/>
    <lineage>
        <taxon>Eukaryota</taxon>
        <taxon>Cryptophyceae</taxon>
        <taxon>Pyrenomonadales</taxon>
        <taxon>Geminigeraceae</taxon>
        <taxon>Guillardia</taxon>
    </lineage>
</organism>
<dbReference type="AlphaFoldDB" id="L1J2Y8"/>
<proteinExistence type="predicted"/>
<name>L1J2Y8_GUITC</name>
<evidence type="ECO:0000313" key="2">
    <source>
        <dbReference type="EnsemblProtists" id="EKX42866"/>
    </source>
</evidence>
<gene>
    <name evidence="1" type="ORF">GUITHDRAFT_153462</name>
</gene>
<reference evidence="2" key="3">
    <citation type="submission" date="2015-06" db="UniProtKB">
        <authorList>
            <consortium name="EnsemblProtists"/>
        </authorList>
    </citation>
    <scope>IDENTIFICATION</scope>
</reference>
<dbReference type="RefSeq" id="XP_005829846.1">
    <property type="nucleotide sequence ID" value="XM_005829789.1"/>
</dbReference>
<dbReference type="EMBL" id="JH993014">
    <property type="protein sequence ID" value="EKX42866.1"/>
    <property type="molecule type" value="Genomic_DNA"/>
</dbReference>
<dbReference type="HOGENOM" id="CLU_3054415_0_0_1"/>
<reference evidence="3" key="2">
    <citation type="submission" date="2012-11" db="EMBL/GenBank/DDBJ databases">
        <authorList>
            <person name="Kuo A."/>
            <person name="Curtis B.A."/>
            <person name="Tanifuji G."/>
            <person name="Burki F."/>
            <person name="Gruber A."/>
            <person name="Irimia M."/>
            <person name="Maruyama S."/>
            <person name="Arias M.C."/>
            <person name="Ball S.G."/>
            <person name="Gile G.H."/>
            <person name="Hirakawa Y."/>
            <person name="Hopkins J.F."/>
            <person name="Rensing S.A."/>
            <person name="Schmutz J."/>
            <person name="Symeonidi A."/>
            <person name="Elias M."/>
            <person name="Eveleigh R.J."/>
            <person name="Herman E.K."/>
            <person name="Klute M.J."/>
            <person name="Nakayama T."/>
            <person name="Obornik M."/>
            <person name="Reyes-Prieto A."/>
            <person name="Armbrust E.V."/>
            <person name="Aves S.J."/>
            <person name="Beiko R.G."/>
            <person name="Coutinho P."/>
            <person name="Dacks J.B."/>
            <person name="Durnford D.G."/>
            <person name="Fast N.M."/>
            <person name="Green B.R."/>
            <person name="Grisdale C."/>
            <person name="Hempe F."/>
            <person name="Henrissat B."/>
            <person name="Hoppner M.P."/>
            <person name="Ishida K.-I."/>
            <person name="Kim E."/>
            <person name="Koreny L."/>
            <person name="Kroth P.G."/>
            <person name="Liu Y."/>
            <person name="Malik S.-B."/>
            <person name="Maier U.G."/>
            <person name="McRose D."/>
            <person name="Mock T."/>
            <person name="Neilson J.A."/>
            <person name="Onodera N.T."/>
            <person name="Poole A.M."/>
            <person name="Pritham E.J."/>
            <person name="Richards T.A."/>
            <person name="Rocap G."/>
            <person name="Roy S.W."/>
            <person name="Sarai C."/>
            <person name="Schaack S."/>
            <person name="Shirato S."/>
            <person name="Slamovits C.H."/>
            <person name="Spencer D.F."/>
            <person name="Suzuki S."/>
            <person name="Worden A.Z."/>
            <person name="Zauner S."/>
            <person name="Barry K."/>
            <person name="Bell C."/>
            <person name="Bharti A.K."/>
            <person name="Crow J.A."/>
            <person name="Grimwood J."/>
            <person name="Kramer R."/>
            <person name="Lindquist E."/>
            <person name="Lucas S."/>
            <person name="Salamov A."/>
            <person name="McFadden G.I."/>
            <person name="Lane C.E."/>
            <person name="Keeling P.J."/>
            <person name="Gray M.W."/>
            <person name="Grigoriev I.V."/>
            <person name="Archibald J.M."/>
        </authorList>
    </citation>
    <scope>NUCLEOTIDE SEQUENCE</scope>
    <source>
        <strain evidence="3">CCMP2712</strain>
    </source>
</reference>
<sequence>MVWSTRRQDSKLIDVCAANSVGFEQTKKCINTYKMHPAARLAYLREYANGNPYK</sequence>